<feature type="transmembrane region" description="Helical" evidence="1">
    <location>
        <begin position="142"/>
        <end position="163"/>
    </location>
</feature>
<dbReference type="RefSeq" id="WP_110369031.1">
    <property type="nucleotide sequence ID" value="NZ_CP029287.2"/>
</dbReference>
<evidence type="ECO:0000313" key="2">
    <source>
        <dbReference type="EMBL" id="AWR99162.1"/>
    </source>
</evidence>
<reference evidence="2" key="1">
    <citation type="submission" date="2018-05" db="EMBL/GenBank/DDBJ databases">
        <title>Complete Genome Sequences of Extremely Thermoacidophilic, Metal-Mobilizing Type-Strain Members of the Archaeal Family Sulfolobaceae: Acidianus brierleyi DSM-1651T, Acidianus sulfidivorans DSM-18786T, Metallosphaera hakonensis DSM-7519T, and Metallosphaera prunae DSM-10039T.</title>
        <authorList>
            <person name="Counts J.A."/>
            <person name="Kelly R.M."/>
        </authorList>
    </citation>
    <scope>NUCLEOTIDE SEQUENCE [LARGE SCALE GENOMIC DNA]</scope>
    <source>
        <strain evidence="2">HO1-1</strain>
    </source>
</reference>
<feature type="transmembrane region" description="Helical" evidence="1">
    <location>
        <begin position="87"/>
        <end position="106"/>
    </location>
</feature>
<accession>A0A2U9IT73</accession>
<keyword evidence="1" id="KW-0472">Membrane</keyword>
<dbReference type="OrthoDB" id="34715at2157"/>
<feature type="transmembrane region" description="Helical" evidence="1">
    <location>
        <begin position="253"/>
        <end position="269"/>
    </location>
</feature>
<dbReference type="KEGG" id="mhk:DFR87_04990"/>
<feature type="transmembrane region" description="Helical" evidence="1">
    <location>
        <begin position="7"/>
        <end position="26"/>
    </location>
</feature>
<keyword evidence="1" id="KW-0812">Transmembrane</keyword>
<proteinExistence type="predicted"/>
<dbReference type="EMBL" id="CP029287">
    <property type="protein sequence ID" value="AWR99162.1"/>
    <property type="molecule type" value="Genomic_DNA"/>
</dbReference>
<keyword evidence="3" id="KW-1185">Reference proteome</keyword>
<organism evidence="2 3">
    <name type="scientific">Metallosphaera hakonensis JCM 8857 = DSM 7519</name>
    <dbReference type="NCBI Taxonomy" id="1293036"/>
    <lineage>
        <taxon>Archaea</taxon>
        <taxon>Thermoproteota</taxon>
        <taxon>Thermoprotei</taxon>
        <taxon>Sulfolobales</taxon>
        <taxon>Sulfolobaceae</taxon>
        <taxon>Metallosphaera</taxon>
    </lineage>
</organism>
<keyword evidence="1" id="KW-1133">Transmembrane helix</keyword>
<evidence type="ECO:0000256" key="1">
    <source>
        <dbReference type="SAM" id="Phobius"/>
    </source>
</evidence>
<feature type="transmembrane region" description="Helical" evidence="1">
    <location>
        <begin position="118"/>
        <end position="135"/>
    </location>
</feature>
<feature type="transmembrane region" description="Helical" evidence="1">
    <location>
        <begin position="204"/>
        <end position="222"/>
    </location>
</feature>
<name>A0A2U9IT73_9CREN</name>
<sequence>MEHKIGINLTLFSLVYVIALFLELIFNREFLAGVIPIGMIANTPVVERAFSIMFVIGAVAFGMVLIMQPILLGSAAYIGKLNRPGKILLWTSLYLSILLDLVHVIYGVNNTSFDPPALFSLVYVLILISAMLFIITYLRKWILLLLLIPDFLAYGTLIGNWLIQIMNSSVFGSITAICGELMSYSVLVVGAGFLIYAIKRGISVKLMIPFVVLAIVVGTMVYTNAIPGLGIMIGVVFPYIFGILGVRNWMPPLIFAIGIMGLGSAFLLYKKDPALSLSCFTLLFGSLIFDSVSTTVYLLIPLTAVAIQPLFGTILEGQGLKGDR</sequence>
<feature type="transmembrane region" description="Helical" evidence="1">
    <location>
        <begin position="169"/>
        <end position="197"/>
    </location>
</feature>
<dbReference type="Proteomes" id="UP000247586">
    <property type="component" value="Chromosome"/>
</dbReference>
<feature type="transmembrane region" description="Helical" evidence="1">
    <location>
        <begin position="49"/>
        <end position="75"/>
    </location>
</feature>
<dbReference type="GeneID" id="36834674"/>
<gene>
    <name evidence="2" type="ORF">DFR87_04990</name>
</gene>
<evidence type="ECO:0000313" key="3">
    <source>
        <dbReference type="Proteomes" id="UP000247586"/>
    </source>
</evidence>
<dbReference type="STRING" id="1293036.GCA_001315825_01606"/>
<protein>
    <submittedName>
        <fullName evidence="2">Uncharacterized protein</fullName>
    </submittedName>
</protein>
<feature type="transmembrane region" description="Helical" evidence="1">
    <location>
        <begin position="275"/>
        <end position="300"/>
    </location>
</feature>
<dbReference type="AlphaFoldDB" id="A0A2U9IT73"/>